<evidence type="ECO:0000256" key="8">
    <source>
        <dbReference type="SAM" id="MobiDB-lite"/>
    </source>
</evidence>
<dbReference type="Proteomes" id="UP001497644">
    <property type="component" value="Chromosome 5"/>
</dbReference>
<dbReference type="GO" id="GO:0060271">
    <property type="term" value="P:cilium assembly"/>
    <property type="evidence" value="ECO:0007669"/>
    <property type="project" value="TreeGrafter"/>
</dbReference>
<feature type="region of interest" description="Disordered" evidence="8">
    <location>
        <begin position="245"/>
        <end position="270"/>
    </location>
</feature>
<comment type="subcellular location">
    <subcellularLocation>
        <location evidence="2">Cell projection</location>
        <location evidence="2">Cilium</location>
    </subcellularLocation>
    <subcellularLocation>
        <location evidence="1">Cytoplasm</location>
        <location evidence="1">Cytoskeleton</location>
        <location evidence="1">Microtubule organizing center</location>
        <location evidence="1">Centrosome</location>
        <location evidence="1">Centriole</location>
    </subcellularLocation>
</comment>
<gene>
    <name evidence="10" type="ORF">LPLAT_LOCUS10557</name>
</gene>
<evidence type="ECO:0000256" key="3">
    <source>
        <dbReference type="ARBA" id="ARBA00010091"/>
    </source>
</evidence>
<evidence type="ECO:0000259" key="9">
    <source>
        <dbReference type="Pfam" id="PF15311"/>
    </source>
</evidence>
<reference evidence="10" key="1">
    <citation type="submission" date="2024-04" db="EMBL/GenBank/DDBJ databases">
        <authorList>
            <consortium name="Molecular Ecology Group"/>
        </authorList>
    </citation>
    <scope>NUCLEOTIDE SEQUENCE</scope>
</reference>
<evidence type="ECO:0000313" key="10">
    <source>
        <dbReference type="EMBL" id="CAL1685074.1"/>
    </source>
</evidence>
<dbReference type="PANTHER" id="PTHR34174">
    <property type="entry name" value="HYDROLETHALUS SYNDROME PROTEIN 1"/>
    <property type="match status" value="1"/>
</dbReference>
<name>A0AAV2NX19_9HYME</name>
<keyword evidence="6" id="KW-0206">Cytoskeleton</keyword>
<sequence length="352" mass="40548">MLRSAVGFISKRKFKKKKEYCAVYFEFLQIDAVMSEIKDDPREVLVLLNSLGFVGITAAQLKAFMKDLKIYRKIKERERQQRKEEIKTKIISKQQALIKEAHGHQNTDYSLINIVPSETSNSFDDESLVKVRIKCIPKEDIKKHAKASAIKLDEKVSTIKYKDVQVVESDRTCCKQNYFNSKPPIIKCSKSKNRQNVSKHLAKDSYLTEDCKHNLKVEDRVKPVTSIFEQSICEPILSNYVSGSESKSIASDPTGNVRTQSALSTRSSINSKHKSFIRPWRLQPQAQKWINKKCDPVALYQKYQQEWKQISFPGEAKHSKVRWAVREKMLGTDPHPVPLSKESTSIPMLKRK</sequence>
<evidence type="ECO:0000256" key="7">
    <source>
        <dbReference type="ARBA" id="ARBA00023273"/>
    </source>
</evidence>
<keyword evidence="7" id="KW-0966">Cell projection</keyword>
<evidence type="ECO:0000256" key="1">
    <source>
        <dbReference type="ARBA" id="ARBA00004114"/>
    </source>
</evidence>
<dbReference type="GO" id="GO:0005814">
    <property type="term" value="C:centriole"/>
    <property type="evidence" value="ECO:0007669"/>
    <property type="project" value="UniProtKB-SubCell"/>
</dbReference>
<keyword evidence="5" id="KW-0970">Cilium biogenesis/degradation</keyword>
<keyword evidence="4" id="KW-0963">Cytoplasm</keyword>
<comment type="similarity">
    <text evidence="3">Belongs to the HYLS1 family.</text>
</comment>
<dbReference type="GO" id="GO:0097730">
    <property type="term" value="C:non-motile cilium"/>
    <property type="evidence" value="ECO:0007669"/>
    <property type="project" value="TreeGrafter"/>
</dbReference>
<protein>
    <recommendedName>
        <fullName evidence="9">Centriolar and ciliogenesis-associated protein HYLS1 C-terminal domain-containing protein</fullName>
    </recommendedName>
</protein>
<evidence type="ECO:0000256" key="5">
    <source>
        <dbReference type="ARBA" id="ARBA00022794"/>
    </source>
</evidence>
<dbReference type="EMBL" id="OZ034828">
    <property type="protein sequence ID" value="CAL1685074.1"/>
    <property type="molecule type" value="Genomic_DNA"/>
</dbReference>
<evidence type="ECO:0000256" key="2">
    <source>
        <dbReference type="ARBA" id="ARBA00004138"/>
    </source>
</evidence>
<dbReference type="PANTHER" id="PTHR34174:SF1">
    <property type="entry name" value="CENTRIOLAR AND CILIOGENESIS-ASSOCIATED PROTEIN HYLS1"/>
    <property type="match status" value="1"/>
</dbReference>
<dbReference type="Pfam" id="PF15311">
    <property type="entry name" value="HYLS1_C"/>
    <property type="match status" value="1"/>
</dbReference>
<accession>A0AAV2NX19</accession>
<evidence type="ECO:0000256" key="6">
    <source>
        <dbReference type="ARBA" id="ARBA00023212"/>
    </source>
</evidence>
<dbReference type="AlphaFoldDB" id="A0AAV2NX19"/>
<evidence type="ECO:0000313" key="11">
    <source>
        <dbReference type="Proteomes" id="UP001497644"/>
    </source>
</evidence>
<feature type="domain" description="Centriolar and ciliogenesis-associated protein HYLS1 C-terminal" evidence="9">
    <location>
        <begin position="277"/>
        <end position="333"/>
    </location>
</feature>
<evidence type="ECO:0000256" key="4">
    <source>
        <dbReference type="ARBA" id="ARBA00022490"/>
    </source>
</evidence>
<proteinExistence type="inferred from homology"/>
<dbReference type="InterPro" id="IPR027918">
    <property type="entry name" value="HYLS1_C_dom"/>
</dbReference>
<dbReference type="InterPro" id="IPR052319">
    <property type="entry name" value="Centriolar_ciliogenesis_assoc"/>
</dbReference>
<organism evidence="10 11">
    <name type="scientific">Lasius platythorax</name>
    <dbReference type="NCBI Taxonomy" id="488582"/>
    <lineage>
        <taxon>Eukaryota</taxon>
        <taxon>Metazoa</taxon>
        <taxon>Ecdysozoa</taxon>
        <taxon>Arthropoda</taxon>
        <taxon>Hexapoda</taxon>
        <taxon>Insecta</taxon>
        <taxon>Pterygota</taxon>
        <taxon>Neoptera</taxon>
        <taxon>Endopterygota</taxon>
        <taxon>Hymenoptera</taxon>
        <taxon>Apocrita</taxon>
        <taxon>Aculeata</taxon>
        <taxon>Formicoidea</taxon>
        <taxon>Formicidae</taxon>
        <taxon>Formicinae</taxon>
        <taxon>Lasius</taxon>
        <taxon>Lasius</taxon>
    </lineage>
</organism>
<keyword evidence="11" id="KW-1185">Reference proteome</keyword>
<feature type="region of interest" description="Disordered" evidence="8">
    <location>
        <begin position="332"/>
        <end position="352"/>
    </location>
</feature>